<comment type="similarity">
    <text evidence="3">Belongs to the purine/pyrimidine phosphoribosyltransferase family. PyrE subfamily.</text>
</comment>
<keyword evidence="11" id="KW-1185">Reference proteome</keyword>
<comment type="caution">
    <text evidence="10">The sequence shown here is derived from an EMBL/GenBank/DDBJ whole genome shotgun (WGS) entry which is preliminary data.</text>
</comment>
<dbReference type="InterPro" id="IPR000836">
    <property type="entry name" value="PRTase_dom"/>
</dbReference>
<keyword evidence="8" id="KW-0665">Pyrimidine biosynthesis</keyword>
<keyword evidence="6 10" id="KW-0328">Glycosyltransferase</keyword>
<dbReference type="PANTHER" id="PTHR46683:SF1">
    <property type="entry name" value="OROTATE PHOSPHORIBOSYLTRANSFERASE 1-RELATED"/>
    <property type="match status" value="1"/>
</dbReference>
<dbReference type="FunFam" id="3.40.50.2020:FF:000008">
    <property type="entry name" value="Orotate phosphoribosyltransferase"/>
    <property type="match status" value="1"/>
</dbReference>
<evidence type="ECO:0000256" key="8">
    <source>
        <dbReference type="ARBA" id="ARBA00022975"/>
    </source>
</evidence>
<evidence type="ECO:0000259" key="9">
    <source>
        <dbReference type="Pfam" id="PF00156"/>
    </source>
</evidence>
<dbReference type="InParanoid" id="A0A1E5RZG9"/>
<dbReference type="NCBIfam" id="TIGR00336">
    <property type="entry name" value="pyrE"/>
    <property type="match status" value="1"/>
</dbReference>
<protein>
    <recommendedName>
        <fullName evidence="5">orotate phosphoribosyltransferase</fullName>
        <ecNumber evidence="5">2.4.2.10</ecNumber>
    </recommendedName>
</protein>
<dbReference type="GO" id="GO:0005737">
    <property type="term" value="C:cytoplasm"/>
    <property type="evidence" value="ECO:0007669"/>
    <property type="project" value="TreeGrafter"/>
</dbReference>
<comment type="pathway">
    <text evidence="2">Pyrimidine metabolism; UMP biosynthesis via de novo pathway; UMP from orotate: step 1/2.</text>
</comment>
<dbReference type="FunCoup" id="A0A1E5RZG9">
    <property type="interactions" value="208"/>
</dbReference>
<dbReference type="PANTHER" id="PTHR46683">
    <property type="entry name" value="OROTATE PHOSPHORIBOSYLTRANSFERASE 1-RELATED"/>
    <property type="match status" value="1"/>
</dbReference>
<dbReference type="CDD" id="cd06223">
    <property type="entry name" value="PRTases_typeI"/>
    <property type="match status" value="1"/>
</dbReference>
<gene>
    <name evidence="10" type="ORF">AWRI3579_g273</name>
</gene>
<dbReference type="Proteomes" id="UP000095728">
    <property type="component" value="Unassembled WGS sequence"/>
</dbReference>
<evidence type="ECO:0000256" key="1">
    <source>
        <dbReference type="ARBA" id="ARBA00003769"/>
    </source>
</evidence>
<evidence type="ECO:0000256" key="6">
    <source>
        <dbReference type="ARBA" id="ARBA00022676"/>
    </source>
</evidence>
<dbReference type="Pfam" id="PF00156">
    <property type="entry name" value="Pribosyltran"/>
    <property type="match status" value="1"/>
</dbReference>
<dbReference type="InterPro" id="IPR029057">
    <property type="entry name" value="PRTase-like"/>
</dbReference>
<dbReference type="GO" id="GO:0004588">
    <property type="term" value="F:orotate phosphoribosyltransferase activity"/>
    <property type="evidence" value="ECO:0007669"/>
    <property type="project" value="UniProtKB-EC"/>
</dbReference>
<accession>A0A1E5RZG9</accession>
<comment type="function">
    <text evidence="1">Catalyzes the transfer of a ribosyl phosphate group from 5-phosphoribose 1-diphosphate to orotate, leading to the formation of orotidine monophosphate (OMP).</text>
</comment>
<dbReference type="GO" id="GO:0044205">
    <property type="term" value="P:'de novo' UMP biosynthetic process"/>
    <property type="evidence" value="ECO:0007669"/>
    <property type="project" value="UniProtKB-UniPathway"/>
</dbReference>
<dbReference type="UniPathway" id="UPA00070">
    <property type="reaction ID" value="UER00119"/>
</dbReference>
<dbReference type="OrthoDB" id="5553476at2759"/>
<proteinExistence type="inferred from homology"/>
<dbReference type="InterPro" id="IPR004467">
    <property type="entry name" value="Or_phspho_trans_dom"/>
</dbReference>
<dbReference type="EC" id="2.4.2.10" evidence="5"/>
<name>A0A1E5RZG9_9ASCO</name>
<dbReference type="GO" id="GO:0046132">
    <property type="term" value="P:pyrimidine ribonucleoside biosynthetic process"/>
    <property type="evidence" value="ECO:0007669"/>
    <property type="project" value="UniProtKB-ARBA"/>
</dbReference>
<sequence length="228" mass="24871">MLTGLEDYQKNFLDLAIESNALKFSKSKETDFKLKSGRSSPYFFNLGLFSTGKLLSNLATAYAIAIMQSDLKFEVIFGPAYKGIPLAAIVCAKLAEIGGTKYEKISYSFNRKEAKDHGEGGMIVGATLEGKNVLIIDDVMTAGTAINEAFEIIASNKGNVVGCIIALDRQEVINKETSESATQAVSKKYGIPVLSIVNLTHIIKFLEAKISGEERARLEEYRETYGAC</sequence>
<evidence type="ECO:0000256" key="5">
    <source>
        <dbReference type="ARBA" id="ARBA00011971"/>
    </source>
</evidence>
<dbReference type="HAMAP" id="MF_01208">
    <property type="entry name" value="PyrE"/>
    <property type="match status" value="1"/>
</dbReference>
<dbReference type="STRING" id="56408.A0A1E5RZG9"/>
<comment type="subunit">
    <text evidence="4">Homodimer.</text>
</comment>
<evidence type="ECO:0000256" key="2">
    <source>
        <dbReference type="ARBA" id="ARBA00004889"/>
    </source>
</evidence>
<evidence type="ECO:0000256" key="3">
    <source>
        <dbReference type="ARBA" id="ARBA00006340"/>
    </source>
</evidence>
<dbReference type="AlphaFoldDB" id="A0A1E5RZG9"/>
<dbReference type="EMBL" id="LPNM01000002">
    <property type="protein sequence ID" value="OEJ92138.1"/>
    <property type="molecule type" value="Genomic_DNA"/>
</dbReference>
<evidence type="ECO:0000313" key="11">
    <source>
        <dbReference type="Proteomes" id="UP000095728"/>
    </source>
</evidence>
<feature type="domain" description="Phosphoribosyltransferase" evidence="9">
    <location>
        <begin position="60"/>
        <end position="171"/>
    </location>
</feature>
<dbReference type="InterPro" id="IPR023031">
    <property type="entry name" value="OPRT"/>
</dbReference>
<evidence type="ECO:0000313" key="10">
    <source>
        <dbReference type="EMBL" id="OEJ92138.1"/>
    </source>
</evidence>
<dbReference type="GO" id="GO:0006207">
    <property type="term" value="P:'de novo' pyrimidine nucleobase biosynthetic process"/>
    <property type="evidence" value="ECO:0007669"/>
    <property type="project" value="TreeGrafter"/>
</dbReference>
<dbReference type="Gene3D" id="3.40.50.2020">
    <property type="match status" value="1"/>
</dbReference>
<evidence type="ECO:0000256" key="7">
    <source>
        <dbReference type="ARBA" id="ARBA00022679"/>
    </source>
</evidence>
<reference evidence="11" key="1">
    <citation type="journal article" date="2016" name="Genome Announc.">
        <title>Genome sequences of three species of Hanseniaspora isolated from spontaneous wine fermentations.</title>
        <authorList>
            <person name="Sternes P.R."/>
            <person name="Lee D."/>
            <person name="Kutyna D.R."/>
            <person name="Borneman A.R."/>
        </authorList>
    </citation>
    <scope>NUCLEOTIDE SEQUENCE [LARGE SCALE GENOMIC DNA]</scope>
    <source>
        <strain evidence="11">AWRI3579</strain>
    </source>
</reference>
<keyword evidence="7 10" id="KW-0808">Transferase</keyword>
<dbReference type="SUPFAM" id="SSF53271">
    <property type="entry name" value="PRTase-like"/>
    <property type="match status" value="1"/>
</dbReference>
<evidence type="ECO:0000256" key="4">
    <source>
        <dbReference type="ARBA" id="ARBA00011738"/>
    </source>
</evidence>
<organism evidence="10 11">
    <name type="scientific">Hanseniaspora osmophila</name>
    <dbReference type="NCBI Taxonomy" id="56408"/>
    <lineage>
        <taxon>Eukaryota</taxon>
        <taxon>Fungi</taxon>
        <taxon>Dikarya</taxon>
        <taxon>Ascomycota</taxon>
        <taxon>Saccharomycotina</taxon>
        <taxon>Saccharomycetes</taxon>
        <taxon>Saccharomycodales</taxon>
        <taxon>Saccharomycodaceae</taxon>
        <taxon>Hanseniaspora</taxon>
    </lineage>
</organism>